<evidence type="ECO:0000313" key="1">
    <source>
        <dbReference type="EMBL" id="BAY56397.1"/>
    </source>
</evidence>
<protein>
    <submittedName>
        <fullName evidence="1">Uncharacterized protein</fullName>
    </submittedName>
</protein>
<evidence type="ECO:0000313" key="2">
    <source>
        <dbReference type="Proteomes" id="UP000217895"/>
    </source>
</evidence>
<dbReference type="Proteomes" id="UP000217895">
    <property type="component" value="Chromosome"/>
</dbReference>
<accession>A0A1Z4JIN0</accession>
<organism evidence="1 2">
    <name type="scientific">Leptolyngbya boryana NIES-2135</name>
    <dbReference type="NCBI Taxonomy" id="1973484"/>
    <lineage>
        <taxon>Bacteria</taxon>
        <taxon>Bacillati</taxon>
        <taxon>Cyanobacteriota</taxon>
        <taxon>Cyanophyceae</taxon>
        <taxon>Leptolyngbyales</taxon>
        <taxon>Leptolyngbyaceae</taxon>
        <taxon>Leptolyngbya group</taxon>
        <taxon>Leptolyngbya</taxon>
    </lineage>
</organism>
<sequence>MEFFLIMPQTLIDPKIHVRQVAFQVFSGCSRTYLEKLHQFLSSEDATEFESDEISGEYFFDNGDSVMLTITCHLSELALDFDWCSEADVQEAHYLLEVLSEWLENPVTA</sequence>
<keyword evidence="2" id="KW-1185">Reference proteome</keyword>
<dbReference type="EMBL" id="AP018203">
    <property type="protein sequence ID" value="BAY56397.1"/>
    <property type="molecule type" value="Genomic_DNA"/>
</dbReference>
<proteinExistence type="predicted"/>
<gene>
    <name evidence="1" type="ORF">NIES2135_32280</name>
</gene>
<dbReference type="AlphaFoldDB" id="A0A1Z4JIN0"/>
<reference evidence="1 2" key="1">
    <citation type="submission" date="2017-06" db="EMBL/GenBank/DDBJ databases">
        <title>Genome sequencing of cyanobaciteial culture collection at National Institute for Environmental Studies (NIES).</title>
        <authorList>
            <person name="Hirose Y."/>
            <person name="Shimura Y."/>
            <person name="Fujisawa T."/>
            <person name="Nakamura Y."/>
            <person name="Kawachi M."/>
        </authorList>
    </citation>
    <scope>NUCLEOTIDE SEQUENCE [LARGE SCALE GENOMIC DNA]</scope>
    <source>
        <strain evidence="1 2">NIES-2135</strain>
    </source>
</reference>
<name>A0A1Z4JIN0_LEPBY</name>